<keyword evidence="1 16" id="KW-0813">Transport</keyword>
<feature type="transmembrane region" description="Helical" evidence="16">
    <location>
        <begin position="25"/>
        <end position="46"/>
    </location>
</feature>
<evidence type="ECO:0000256" key="11">
    <source>
        <dbReference type="ARBA" id="ARBA00023053"/>
    </source>
</evidence>
<evidence type="ECO:0000256" key="14">
    <source>
        <dbReference type="ARBA" id="ARBA00023136"/>
    </source>
</evidence>
<dbReference type="GO" id="GO:0016655">
    <property type="term" value="F:oxidoreductase activity, acting on NAD(P)H, quinone or similar compound as acceptor"/>
    <property type="evidence" value="ECO:0007669"/>
    <property type="project" value="UniProtKB-UniRule"/>
</dbReference>
<feature type="modified residue" description="FMN phosphoryl threonine" evidence="16">
    <location>
        <position position="236"/>
    </location>
</feature>
<keyword evidence="19" id="KW-0560">Oxidoreductase</keyword>
<evidence type="ECO:0000256" key="16">
    <source>
        <dbReference type="HAMAP-Rule" id="MF_00427"/>
    </source>
</evidence>
<evidence type="ECO:0000256" key="4">
    <source>
        <dbReference type="ARBA" id="ARBA00022553"/>
    </source>
</evidence>
<dbReference type="OrthoDB" id="9786835at2"/>
<dbReference type="GO" id="GO:0010181">
    <property type="term" value="F:FMN binding"/>
    <property type="evidence" value="ECO:0007669"/>
    <property type="project" value="UniProtKB-UniRule"/>
</dbReference>
<keyword evidence="9 16" id="KW-1133">Transmembrane helix</keyword>
<evidence type="ECO:0000313" key="20">
    <source>
        <dbReference type="Proteomes" id="UP000193061"/>
    </source>
</evidence>
<dbReference type="InterPro" id="IPR007329">
    <property type="entry name" value="FMN-bd"/>
</dbReference>
<keyword evidence="20" id="KW-1185">Reference proteome</keyword>
<sequence length="267" mass="28614">MSDQQNQGPIARFLAASPDSVGKTIIVAVSLCLFASMVVSLAAVSLRPVQEANKLRDKQVNVLQVAGVYEPGIDVAEAFSAFEPRVLDLASGEFTDEFDANSFDDLAAADDPELSVALTDDPAGIGRKAKYRVIYLLKDTDGALDKVILPIHGYGLWSTLYGFIALENNGNDIYGLQFYQHGETPGLGAEVDNPRWKALWSGKKLRDDAGDLQINVSKSTSAAGPDYHIDALAGATLTSVGVDNLVKFWMGDEGYGPFLAKLKAGEI</sequence>
<comment type="function">
    <text evidence="16">NQR complex catalyzes the reduction of ubiquinone-1 to ubiquinol by two successive reactions, coupled with the transport of Na(+) ions from the cytoplasm to the periplasm. NqrA to NqrE are probably involved in the second step, the conversion of ubisemiquinone to ubiquinol.</text>
</comment>
<dbReference type="AlphaFoldDB" id="A0A1X7A139"/>
<proteinExistence type="inferred from homology"/>
<evidence type="ECO:0000256" key="12">
    <source>
        <dbReference type="ARBA" id="ARBA00023065"/>
    </source>
</evidence>
<dbReference type="NCBIfam" id="TIGR01938">
    <property type="entry name" value="nqrC"/>
    <property type="match status" value="1"/>
</dbReference>
<comment type="subcellular location">
    <subcellularLocation>
        <location evidence="16">Cell membrane</location>
        <topology evidence="16">Single-pass membrane protein</topology>
    </subcellularLocation>
</comment>
<dbReference type="EMBL" id="FWFX01000014">
    <property type="protein sequence ID" value="SLN67624.1"/>
    <property type="molecule type" value="Genomic_DNA"/>
</dbReference>
<name>A0A1X7A139_9RHOB</name>
<keyword evidence="12 16" id="KW-0406">Ion transport</keyword>
<dbReference type="PANTHER" id="PTHR37838:SF1">
    <property type="entry name" value="NA(+)-TRANSLOCATING NADH-QUINONE REDUCTASE SUBUNIT C"/>
    <property type="match status" value="1"/>
</dbReference>
<evidence type="ECO:0000256" key="9">
    <source>
        <dbReference type="ARBA" id="ARBA00022989"/>
    </source>
</evidence>
<keyword evidence="10 16" id="KW-0520">NAD</keyword>
<evidence type="ECO:0000313" key="19">
    <source>
        <dbReference type="EMBL" id="SLN67624.1"/>
    </source>
</evidence>
<dbReference type="HAMAP" id="MF_00427">
    <property type="entry name" value="NqrC"/>
    <property type="match status" value="1"/>
</dbReference>
<keyword evidence="5 16" id="KW-0285">Flavoprotein</keyword>
<dbReference type="GO" id="GO:0005886">
    <property type="term" value="C:plasma membrane"/>
    <property type="evidence" value="ECO:0007669"/>
    <property type="project" value="UniProtKB-SubCell"/>
</dbReference>
<dbReference type="PIRSF" id="PIRSF009437">
    <property type="entry name" value="NQR-1_subunit_C"/>
    <property type="match status" value="1"/>
</dbReference>
<evidence type="ECO:0000256" key="15">
    <source>
        <dbReference type="ARBA" id="ARBA00023201"/>
    </source>
</evidence>
<keyword evidence="13 16" id="KW-0830">Ubiquinone</keyword>
<keyword evidence="3" id="KW-0997">Cell inner membrane</keyword>
<dbReference type="EC" id="7.2.1.1" evidence="16 17"/>
<comment type="caution">
    <text evidence="16">Lacks conserved residue(s) required for the propagation of feature annotation.</text>
</comment>
<keyword evidence="8 16" id="KW-1278">Translocase</keyword>
<comment type="catalytic activity">
    <reaction evidence="16 17">
        <text>a ubiquinone + n Na(+)(in) + NADH + H(+) = a ubiquinol + n Na(+)(out) + NAD(+)</text>
        <dbReference type="Rhea" id="RHEA:47748"/>
        <dbReference type="Rhea" id="RHEA-COMP:9565"/>
        <dbReference type="Rhea" id="RHEA-COMP:9566"/>
        <dbReference type="ChEBI" id="CHEBI:15378"/>
        <dbReference type="ChEBI" id="CHEBI:16389"/>
        <dbReference type="ChEBI" id="CHEBI:17976"/>
        <dbReference type="ChEBI" id="CHEBI:29101"/>
        <dbReference type="ChEBI" id="CHEBI:57540"/>
        <dbReference type="ChEBI" id="CHEBI:57945"/>
        <dbReference type="EC" id="7.2.1.1"/>
    </reaction>
</comment>
<comment type="cofactor">
    <cofactor evidence="16 17">
        <name>FMN</name>
        <dbReference type="ChEBI" id="CHEBI:58210"/>
    </cofactor>
</comment>
<keyword evidence="14 16" id="KW-0472">Membrane</keyword>
<accession>A0A1X7A139</accession>
<organism evidence="19 20">
    <name type="scientific">Roseovarius albus</name>
    <dbReference type="NCBI Taxonomy" id="1247867"/>
    <lineage>
        <taxon>Bacteria</taxon>
        <taxon>Pseudomonadati</taxon>
        <taxon>Pseudomonadota</taxon>
        <taxon>Alphaproteobacteria</taxon>
        <taxon>Rhodobacterales</taxon>
        <taxon>Roseobacteraceae</taxon>
        <taxon>Roseovarius</taxon>
    </lineage>
</organism>
<dbReference type="GO" id="GO:0006814">
    <property type="term" value="P:sodium ion transport"/>
    <property type="evidence" value="ECO:0007669"/>
    <property type="project" value="UniProtKB-UniRule"/>
</dbReference>
<comment type="subunit">
    <text evidence="16 17">Composed of six subunits; NqrA, NqrB, NqrC, NqrD, NqrE and NqrF.</text>
</comment>
<evidence type="ECO:0000256" key="1">
    <source>
        <dbReference type="ARBA" id="ARBA00022448"/>
    </source>
</evidence>
<evidence type="ECO:0000256" key="17">
    <source>
        <dbReference type="PIRNR" id="PIRNR009437"/>
    </source>
</evidence>
<evidence type="ECO:0000256" key="7">
    <source>
        <dbReference type="ARBA" id="ARBA00022692"/>
    </source>
</evidence>
<evidence type="ECO:0000256" key="13">
    <source>
        <dbReference type="ARBA" id="ARBA00023075"/>
    </source>
</evidence>
<evidence type="ECO:0000256" key="2">
    <source>
        <dbReference type="ARBA" id="ARBA00022475"/>
    </source>
</evidence>
<keyword evidence="2 16" id="KW-1003">Cell membrane</keyword>
<gene>
    <name evidence="16 19" type="primary">nqrC</name>
    <name evidence="19" type="ORF">ROA7450_03620</name>
</gene>
<evidence type="ECO:0000256" key="5">
    <source>
        <dbReference type="ARBA" id="ARBA00022630"/>
    </source>
</evidence>
<dbReference type="InterPro" id="IPR010204">
    <property type="entry name" value="NqrC"/>
</dbReference>
<reference evidence="19 20" key="1">
    <citation type="submission" date="2017-03" db="EMBL/GenBank/DDBJ databases">
        <authorList>
            <person name="Afonso C.L."/>
            <person name="Miller P.J."/>
            <person name="Scott M.A."/>
            <person name="Spackman E."/>
            <person name="Goraichik I."/>
            <person name="Dimitrov K.M."/>
            <person name="Suarez D.L."/>
            <person name="Swayne D.E."/>
        </authorList>
    </citation>
    <scope>NUCLEOTIDE SEQUENCE [LARGE SCALE GENOMIC DNA]</scope>
    <source>
        <strain evidence="19 20">CECT 7450</strain>
    </source>
</reference>
<keyword evidence="6 16" id="KW-0288">FMN</keyword>
<dbReference type="PANTHER" id="PTHR37838">
    <property type="entry name" value="NA(+)-TRANSLOCATING NADH-QUINONE REDUCTASE SUBUNIT C"/>
    <property type="match status" value="1"/>
</dbReference>
<comment type="similarity">
    <text evidence="16 17">Belongs to the NqrC family.</text>
</comment>
<evidence type="ECO:0000256" key="8">
    <source>
        <dbReference type="ARBA" id="ARBA00022967"/>
    </source>
</evidence>
<keyword evidence="7 16" id="KW-0812">Transmembrane</keyword>
<keyword evidence="15 16" id="KW-0739">Sodium transport</keyword>
<keyword evidence="11 16" id="KW-0915">Sodium</keyword>
<feature type="domain" description="FMN-binding" evidence="18">
    <location>
        <begin position="155"/>
        <end position="253"/>
    </location>
</feature>
<evidence type="ECO:0000256" key="3">
    <source>
        <dbReference type="ARBA" id="ARBA00022519"/>
    </source>
</evidence>
<dbReference type="Pfam" id="PF04205">
    <property type="entry name" value="FMN_bind"/>
    <property type="match status" value="1"/>
</dbReference>
<evidence type="ECO:0000259" key="18">
    <source>
        <dbReference type="SMART" id="SM00900"/>
    </source>
</evidence>
<dbReference type="Proteomes" id="UP000193061">
    <property type="component" value="Unassembled WGS sequence"/>
</dbReference>
<evidence type="ECO:0000256" key="6">
    <source>
        <dbReference type="ARBA" id="ARBA00022643"/>
    </source>
</evidence>
<protein>
    <recommendedName>
        <fullName evidence="16 17">Na(+)-translocating NADH-quinone reductase subunit C</fullName>
        <shortName evidence="16 17">Na(+)-NQR subunit C</shortName>
        <shortName evidence="16 17">Na(+)-translocating NQR subunit C</shortName>
        <ecNumber evidence="16 17">7.2.1.1</ecNumber>
    </recommendedName>
    <alternativeName>
        <fullName evidence="16 17">NQR complex subunit C</fullName>
    </alternativeName>
    <alternativeName>
        <fullName evidence="16 17">NQR-1 subunit C</fullName>
    </alternativeName>
</protein>
<dbReference type="RefSeq" id="WP_085807285.1">
    <property type="nucleotide sequence ID" value="NZ_FWFX01000014.1"/>
</dbReference>
<evidence type="ECO:0000256" key="10">
    <source>
        <dbReference type="ARBA" id="ARBA00023027"/>
    </source>
</evidence>
<dbReference type="NCBIfam" id="NF003749">
    <property type="entry name" value="PRK05346.1-5"/>
    <property type="match status" value="1"/>
</dbReference>
<dbReference type="SMART" id="SM00900">
    <property type="entry name" value="FMN_bind"/>
    <property type="match status" value="1"/>
</dbReference>
<keyword evidence="4 16" id="KW-0597">Phosphoprotein</keyword>